<reference evidence="2 3" key="1">
    <citation type="submission" date="2018-03" db="EMBL/GenBank/DDBJ databases">
        <title>Bacillus urumqiensis sp. nov., a moderately haloalkaliphilic bacterium isolated from a salt lake.</title>
        <authorList>
            <person name="Zhao B."/>
            <person name="Liao Z."/>
        </authorList>
    </citation>
    <scope>NUCLEOTIDE SEQUENCE [LARGE SCALE GENOMIC DNA]</scope>
    <source>
        <strain evidence="2 3">BZ-SZ-XJ18</strain>
    </source>
</reference>
<dbReference type="EMBL" id="PVNS01000005">
    <property type="protein sequence ID" value="PRO66014.1"/>
    <property type="molecule type" value="Genomic_DNA"/>
</dbReference>
<keyword evidence="3" id="KW-1185">Reference proteome</keyword>
<feature type="transmembrane region" description="Helical" evidence="1">
    <location>
        <begin position="115"/>
        <end position="135"/>
    </location>
</feature>
<evidence type="ECO:0000256" key="1">
    <source>
        <dbReference type="SAM" id="Phobius"/>
    </source>
</evidence>
<feature type="transmembrane region" description="Helical" evidence="1">
    <location>
        <begin position="7"/>
        <end position="30"/>
    </location>
</feature>
<keyword evidence="1" id="KW-1133">Transmembrane helix</keyword>
<dbReference type="RefSeq" id="WP_105958698.1">
    <property type="nucleotide sequence ID" value="NZ_PVNS01000005.1"/>
</dbReference>
<accession>A0A2P6MI96</accession>
<evidence type="ECO:0000313" key="2">
    <source>
        <dbReference type="EMBL" id="PRO66014.1"/>
    </source>
</evidence>
<sequence length="149" mass="17044">MNRKQRFYLLFSMSLSIFAVLWLLVFGAGLHPYHTELDRVDEHTLTAEGLVIDGEISAGENDQGTIYLMSHIEHLYEKLELQLLYVLIFLAFTASLSILYRKLRKEGWKHEEARGFWKAALAAGISLAGALLLYWQQGNSIVQLFQLAQ</sequence>
<organism evidence="2 3">
    <name type="scientific">Alkalicoccus urumqiensis</name>
    <name type="common">Bacillus urumqiensis</name>
    <dbReference type="NCBI Taxonomy" id="1548213"/>
    <lineage>
        <taxon>Bacteria</taxon>
        <taxon>Bacillati</taxon>
        <taxon>Bacillota</taxon>
        <taxon>Bacilli</taxon>
        <taxon>Bacillales</taxon>
        <taxon>Bacillaceae</taxon>
        <taxon>Alkalicoccus</taxon>
    </lineage>
</organism>
<keyword evidence="1" id="KW-0472">Membrane</keyword>
<feature type="transmembrane region" description="Helical" evidence="1">
    <location>
        <begin position="83"/>
        <end position="103"/>
    </location>
</feature>
<keyword evidence="1" id="KW-0812">Transmembrane</keyword>
<name>A0A2P6MI96_ALKUR</name>
<dbReference type="Proteomes" id="UP000243650">
    <property type="component" value="Unassembled WGS sequence"/>
</dbReference>
<dbReference type="AlphaFoldDB" id="A0A2P6MI96"/>
<protein>
    <submittedName>
        <fullName evidence="2">Uncharacterized protein</fullName>
    </submittedName>
</protein>
<gene>
    <name evidence="2" type="ORF">C6I21_06850</name>
</gene>
<evidence type="ECO:0000313" key="3">
    <source>
        <dbReference type="Proteomes" id="UP000243650"/>
    </source>
</evidence>
<proteinExistence type="predicted"/>
<comment type="caution">
    <text evidence="2">The sequence shown here is derived from an EMBL/GenBank/DDBJ whole genome shotgun (WGS) entry which is preliminary data.</text>
</comment>